<dbReference type="PANTHER" id="PTHR40942:SF4">
    <property type="entry name" value="CYTOCHROME C5"/>
    <property type="match status" value="1"/>
</dbReference>
<evidence type="ECO:0000256" key="4">
    <source>
        <dbReference type="ARBA" id="ARBA00049417"/>
    </source>
</evidence>
<protein>
    <recommendedName>
        <fullName evidence="5">Bis(5'-nucleosyl)-tetraphosphatase, symmetrical</fullName>
        <ecNumber evidence="5">3.6.1.41</ecNumber>
    </recommendedName>
    <alternativeName>
        <fullName evidence="5">Ap4A hydrolase</fullName>
    </alternativeName>
    <alternativeName>
        <fullName evidence="5">Diadenosine 5',5'''-P1,P4-tetraphosphate pyrophosphohydrolase</fullName>
    </alternativeName>
    <alternativeName>
        <fullName evidence="5">Diadenosine tetraphosphatase</fullName>
    </alternativeName>
</protein>
<feature type="domain" description="Calcineurin-like phosphoesterase" evidence="6">
    <location>
        <begin position="5"/>
        <end position="163"/>
    </location>
</feature>
<dbReference type="InterPro" id="IPR004843">
    <property type="entry name" value="Calcineurin-like_PHP"/>
</dbReference>
<dbReference type="InterPro" id="IPR029052">
    <property type="entry name" value="Metallo-depent_PP-like"/>
</dbReference>
<keyword evidence="8" id="KW-1185">Reference proteome</keyword>
<dbReference type="Gene3D" id="3.60.21.10">
    <property type="match status" value="1"/>
</dbReference>
<comment type="catalytic activity">
    <reaction evidence="4 5">
        <text>P(1),P(4)-bis(5'-adenosyl) tetraphosphate + H2O = 2 ADP + 2 H(+)</text>
        <dbReference type="Rhea" id="RHEA:24252"/>
        <dbReference type="ChEBI" id="CHEBI:15377"/>
        <dbReference type="ChEBI" id="CHEBI:15378"/>
        <dbReference type="ChEBI" id="CHEBI:58141"/>
        <dbReference type="ChEBI" id="CHEBI:456216"/>
        <dbReference type="EC" id="3.6.1.41"/>
    </reaction>
</comment>
<sequence length="276" mass="31115">MAHYAIGDIQGCFDELTALLDKISFNHGTDILWLTGDIVNRGPKSLESLQFAMRHESSVRIILGNHDLHLLAVGFGHGSVKRSDTITPILKHADSKKMLDWLRAQPLMISGEKHVMVHAGILPQWSIAKAETLAREAEAELKGKKAEKFFSKMYGNKPTAWSDHLKGYDRLRMIVNVFTRMRALTLKNELDYDYKSTLDQMPPSLRPWFKAPDRKHLSHTIVFGHWSSLGYMNCDRIISLDTGALWGGELTAIDLASNQITQVPSANGLDWKKPLK</sequence>
<evidence type="ECO:0000256" key="5">
    <source>
        <dbReference type="HAMAP-Rule" id="MF_00199"/>
    </source>
</evidence>
<dbReference type="Proteomes" id="UP001621964">
    <property type="component" value="Unassembled WGS sequence"/>
</dbReference>
<comment type="similarity">
    <text evidence="2 5">Belongs to the Ap4A hydrolase family.</text>
</comment>
<keyword evidence="3 5" id="KW-0378">Hydrolase</keyword>
<organism evidence="7 8">
    <name type="scientific">Neisseria oralis</name>
    <dbReference type="NCBI Taxonomy" id="1107316"/>
    <lineage>
        <taxon>Bacteria</taxon>
        <taxon>Pseudomonadati</taxon>
        <taxon>Pseudomonadota</taxon>
        <taxon>Betaproteobacteria</taxon>
        <taxon>Neisseriales</taxon>
        <taxon>Neisseriaceae</taxon>
        <taxon>Neisseria</taxon>
    </lineage>
</organism>
<dbReference type="Pfam" id="PF00149">
    <property type="entry name" value="Metallophos"/>
    <property type="match status" value="1"/>
</dbReference>
<comment type="caution">
    <text evidence="7">The sequence shown here is derived from an EMBL/GenBank/DDBJ whole genome shotgun (WGS) entry which is preliminary data.</text>
</comment>
<reference evidence="7 8" key="1">
    <citation type="submission" date="2024-11" db="EMBL/GenBank/DDBJ databases">
        <authorList>
            <person name="Mikucki A.G."/>
            <person name="Kahler C.M."/>
        </authorList>
    </citation>
    <scope>NUCLEOTIDE SEQUENCE [LARGE SCALE GENOMIC DNA]</scope>
    <source>
        <strain evidence="7 8">EXNM717</strain>
    </source>
</reference>
<dbReference type="InterPro" id="IPR004617">
    <property type="entry name" value="ApaH"/>
</dbReference>
<dbReference type="SUPFAM" id="SSF56300">
    <property type="entry name" value="Metallo-dependent phosphatases"/>
    <property type="match status" value="1"/>
</dbReference>
<dbReference type="EC" id="3.6.1.41" evidence="5"/>
<dbReference type="RefSeq" id="WP_405385855.1">
    <property type="nucleotide sequence ID" value="NZ_JBJGEB010000005.1"/>
</dbReference>
<gene>
    <name evidence="5" type="primary">apaH</name>
    <name evidence="7" type="ORF">ACI43T_05860</name>
</gene>
<comment type="function">
    <text evidence="1 5">Hydrolyzes diadenosine 5',5'''-P1,P4-tetraphosphate to yield ADP.</text>
</comment>
<evidence type="ECO:0000256" key="2">
    <source>
        <dbReference type="ARBA" id="ARBA00005419"/>
    </source>
</evidence>
<accession>A0ABW8Q4C2</accession>
<dbReference type="CDD" id="cd07422">
    <property type="entry name" value="MPP_ApaH"/>
    <property type="match status" value="1"/>
</dbReference>
<dbReference type="PIRSF" id="PIRSF000903">
    <property type="entry name" value="B5n-ttraPtase_sm"/>
    <property type="match status" value="1"/>
</dbReference>
<evidence type="ECO:0000313" key="7">
    <source>
        <dbReference type="EMBL" id="MFK7642020.1"/>
    </source>
</evidence>
<evidence type="ECO:0000259" key="6">
    <source>
        <dbReference type="Pfam" id="PF00149"/>
    </source>
</evidence>
<dbReference type="NCBIfam" id="TIGR00668">
    <property type="entry name" value="apaH"/>
    <property type="match status" value="1"/>
</dbReference>
<evidence type="ECO:0000256" key="1">
    <source>
        <dbReference type="ARBA" id="ARBA00003413"/>
    </source>
</evidence>
<dbReference type="NCBIfam" id="NF001204">
    <property type="entry name" value="PRK00166.1"/>
    <property type="match status" value="1"/>
</dbReference>
<dbReference type="GO" id="GO:0008803">
    <property type="term" value="F:bis(5'-nucleosyl)-tetraphosphatase (symmetrical) activity"/>
    <property type="evidence" value="ECO:0007669"/>
    <property type="project" value="UniProtKB-EC"/>
</dbReference>
<evidence type="ECO:0000256" key="3">
    <source>
        <dbReference type="ARBA" id="ARBA00022801"/>
    </source>
</evidence>
<dbReference type="EMBL" id="JBJGEB010000005">
    <property type="protein sequence ID" value="MFK7642020.1"/>
    <property type="molecule type" value="Genomic_DNA"/>
</dbReference>
<dbReference type="HAMAP" id="MF_00199">
    <property type="entry name" value="ApaH"/>
    <property type="match status" value="1"/>
</dbReference>
<evidence type="ECO:0000313" key="8">
    <source>
        <dbReference type="Proteomes" id="UP001621964"/>
    </source>
</evidence>
<proteinExistence type="inferred from homology"/>
<dbReference type="PANTHER" id="PTHR40942">
    <property type="match status" value="1"/>
</dbReference>
<name>A0ABW8Q4C2_9NEIS</name>